<comment type="similarity">
    <text evidence="1 6">Belongs to the malic enzymes family.</text>
</comment>
<feature type="domain" description="Malic enzyme NAD-binding" evidence="7">
    <location>
        <begin position="174"/>
        <end position="403"/>
    </location>
</feature>
<dbReference type="Pfam" id="PF00390">
    <property type="entry name" value="malic"/>
    <property type="match status" value="1"/>
</dbReference>
<evidence type="ECO:0000259" key="7">
    <source>
        <dbReference type="SMART" id="SM00919"/>
    </source>
</evidence>
<dbReference type="InterPro" id="IPR036291">
    <property type="entry name" value="NAD(P)-bd_dom_sf"/>
</dbReference>
<dbReference type="PANTHER" id="PTHR43237">
    <property type="entry name" value="NADP-DEPENDENT MALIC ENZYME"/>
    <property type="match status" value="1"/>
</dbReference>
<dbReference type="PANTHER" id="PTHR43237:SF4">
    <property type="entry name" value="NADP-DEPENDENT MALIC ENZYME"/>
    <property type="match status" value="1"/>
</dbReference>
<dbReference type="Gene3D" id="3.40.50.10380">
    <property type="entry name" value="Malic enzyme, N-terminal domain"/>
    <property type="match status" value="1"/>
</dbReference>
<comment type="caution">
    <text evidence="9">The sequence shown here is derived from an EMBL/GenBank/DDBJ whole genome shotgun (WGS) entry which is preliminary data.</text>
</comment>
<feature type="active site" description="Proton acceptor" evidence="3">
    <location>
        <position position="105"/>
    </location>
</feature>
<dbReference type="InterPro" id="IPR051674">
    <property type="entry name" value="Malate_Decarboxylase"/>
</dbReference>
<protein>
    <submittedName>
        <fullName evidence="9">Malate dehydrogenase</fullName>
    </submittedName>
</protein>
<feature type="binding site" evidence="4">
    <location>
        <position position="335"/>
    </location>
    <ligand>
        <name>(S)-malate</name>
        <dbReference type="ChEBI" id="CHEBI:15589"/>
    </ligand>
</feature>
<evidence type="ECO:0000259" key="8">
    <source>
        <dbReference type="SMART" id="SM01274"/>
    </source>
</evidence>
<dbReference type="InterPro" id="IPR045213">
    <property type="entry name" value="Malic_NAD-bd_bact_type"/>
</dbReference>
<evidence type="ECO:0000256" key="1">
    <source>
        <dbReference type="ARBA" id="ARBA00008785"/>
    </source>
</evidence>
<dbReference type="CDD" id="cd05311">
    <property type="entry name" value="NAD_bind_2_malic_enz"/>
    <property type="match status" value="1"/>
</dbReference>
<dbReference type="InterPro" id="IPR037062">
    <property type="entry name" value="Malic_N_dom_sf"/>
</dbReference>
<evidence type="ECO:0000256" key="2">
    <source>
        <dbReference type="ARBA" id="ARBA00023002"/>
    </source>
</evidence>
<dbReference type="SUPFAM" id="SSF51735">
    <property type="entry name" value="NAD(P)-binding Rossmann-fold domains"/>
    <property type="match status" value="1"/>
</dbReference>
<organism evidence="9 10">
    <name type="scientific">Candidatus Infernicultor aquiphilus</name>
    <dbReference type="NCBI Taxonomy" id="1805029"/>
    <lineage>
        <taxon>Bacteria</taxon>
        <taxon>Pseudomonadati</taxon>
        <taxon>Atribacterota</taxon>
        <taxon>Candidatus Phoenicimicrobiia</taxon>
        <taxon>Candidatus Pheonicimicrobiales</taxon>
        <taxon>Candidatus Phoenicimicrobiaceae</taxon>
        <taxon>Candidatus Infernicultor</taxon>
    </lineage>
</organism>
<dbReference type="InterPro" id="IPR012301">
    <property type="entry name" value="Malic_N_dom"/>
</dbReference>
<dbReference type="PRINTS" id="PR00072">
    <property type="entry name" value="MALOXRDTASE"/>
</dbReference>
<evidence type="ECO:0000256" key="4">
    <source>
        <dbReference type="PIRSR" id="PIRSR000106-2"/>
    </source>
</evidence>
<dbReference type="SMART" id="SM00919">
    <property type="entry name" value="Malic_M"/>
    <property type="match status" value="1"/>
</dbReference>
<accession>A0A2M7PS41</accession>
<dbReference type="GO" id="GO:0016616">
    <property type="term" value="F:oxidoreductase activity, acting on the CH-OH group of donors, NAD or NADP as acceptor"/>
    <property type="evidence" value="ECO:0007669"/>
    <property type="project" value="InterPro"/>
</dbReference>
<dbReference type="InterPro" id="IPR012302">
    <property type="entry name" value="Malic_NAD-bd"/>
</dbReference>
<dbReference type="GO" id="GO:0004470">
    <property type="term" value="F:malic enzyme activity"/>
    <property type="evidence" value="ECO:0007669"/>
    <property type="project" value="InterPro"/>
</dbReference>
<gene>
    <name evidence="9" type="ORF">COZ07_02095</name>
</gene>
<dbReference type="Pfam" id="PF03949">
    <property type="entry name" value="Malic_M"/>
    <property type="match status" value="1"/>
</dbReference>
<dbReference type="GO" id="GO:0051287">
    <property type="term" value="F:NAD binding"/>
    <property type="evidence" value="ECO:0007669"/>
    <property type="project" value="InterPro"/>
</dbReference>
<keyword evidence="5 6" id="KW-0479">Metal-binding</keyword>
<feature type="binding site" evidence="5">
    <location>
        <position position="147"/>
    </location>
    <ligand>
        <name>a divalent metal cation</name>
        <dbReference type="ChEBI" id="CHEBI:60240"/>
    </ligand>
</feature>
<evidence type="ECO:0000256" key="6">
    <source>
        <dbReference type="RuleBase" id="RU003427"/>
    </source>
</evidence>
<dbReference type="InterPro" id="IPR046346">
    <property type="entry name" value="Aminoacid_DH-like_N_sf"/>
</dbReference>
<feature type="domain" description="Malic enzyme N-terminal" evidence="8">
    <location>
        <begin position="29"/>
        <end position="162"/>
    </location>
</feature>
<keyword evidence="2" id="KW-0560">Oxidoreductase</keyword>
<dbReference type="PIRSF" id="PIRSF000106">
    <property type="entry name" value="ME"/>
    <property type="match status" value="1"/>
</dbReference>
<reference evidence="9 10" key="1">
    <citation type="submission" date="2017-09" db="EMBL/GenBank/DDBJ databases">
        <title>Depth-based differentiation of microbial function through sediment-hosted aquifers and enrichment of novel symbionts in the deep terrestrial subsurface.</title>
        <authorList>
            <person name="Probst A.J."/>
            <person name="Ladd B."/>
            <person name="Jarett J.K."/>
            <person name="Geller-Mcgrath D.E."/>
            <person name="Sieber C.M."/>
            <person name="Emerson J.B."/>
            <person name="Anantharaman K."/>
            <person name="Thomas B.C."/>
            <person name="Malmstrom R."/>
            <person name="Stieglmeier M."/>
            <person name="Klingl A."/>
            <person name="Woyke T."/>
            <person name="Ryan C.M."/>
            <person name="Banfield J.F."/>
        </authorList>
    </citation>
    <scope>NUCLEOTIDE SEQUENCE [LARGE SCALE GENOMIC DNA]</scope>
    <source>
        <strain evidence="9">CG_4_10_14_3_um_filter_34_13</strain>
    </source>
</reference>
<dbReference type="GO" id="GO:0046872">
    <property type="term" value="F:metal ion binding"/>
    <property type="evidence" value="ECO:0007669"/>
    <property type="project" value="UniProtKB-KW"/>
</dbReference>
<dbReference type="SMART" id="SM01274">
    <property type="entry name" value="malic"/>
    <property type="match status" value="1"/>
</dbReference>
<sequence length="446" mass="49047">MNKKLTKEELLAKANEPKMFAMKYHPFYRGKIGIEIKAPVRSYQDFAIWYTPGVAEPCLDIQKNKNKVYEHTNKGNFVAVVTDGTRVLGLGDIGPEAALPVMEGKGMLFKYLGGVDAFPICLDTKDPEEIITAVKWLAPTFGAINLEDIAKPKCFYILERLQKELDIPVWHDDQQGTALVTLAGLISALKVVDKKIEDVSITFIGAGAANMNNSKYIMLAGANPEKMIMVDSKGILHQGRIELKKEPTKWNICEKTNKEGRTGDMKEALKKADVCIALSKSGPGTIKKEEIAGMAKDAIVFVCANPIPEIWPWEAKEAGARIVATGRSDFPNQVNNSLGFPAMFRGALDVGARSITDEMCITAARAISNYAEGRGLNEEYIIPTMGETEMFIQEAVAVGLKAIEQGVARIKRSKEELRELASSAIKKSQGITKLHMEKGFIQLPPE</sequence>
<proteinExistence type="inferred from homology"/>
<dbReference type="InterPro" id="IPR001891">
    <property type="entry name" value="Malic_OxRdtase"/>
</dbReference>
<comment type="cofactor">
    <cofactor evidence="5">
        <name>Mg(2+)</name>
        <dbReference type="ChEBI" id="CHEBI:18420"/>
    </cofactor>
    <cofactor evidence="5">
        <name>Mn(2+)</name>
        <dbReference type="ChEBI" id="CHEBI:29035"/>
    </cofactor>
    <text evidence="5">Divalent metal cations. Prefers magnesium or manganese.</text>
</comment>
<name>A0A2M7PS41_9BACT</name>
<dbReference type="SUPFAM" id="SSF53223">
    <property type="entry name" value="Aminoacid dehydrogenase-like, N-terminal domain"/>
    <property type="match status" value="1"/>
</dbReference>
<feature type="binding site" evidence="4">
    <location>
        <position position="86"/>
    </location>
    <ligand>
        <name>(S)-malate</name>
        <dbReference type="ChEBI" id="CHEBI:15589"/>
    </ligand>
</feature>
<feature type="binding site" evidence="5">
    <location>
        <position position="148"/>
    </location>
    <ligand>
        <name>a divalent metal cation</name>
        <dbReference type="ChEBI" id="CHEBI:60240"/>
    </ligand>
</feature>
<evidence type="ECO:0000256" key="5">
    <source>
        <dbReference type="PIRSR" id="PIRSR000106-3"/>
    </source>
</evidence>
<evidence type="ECO:0000313" key="9">
    <source>
        <dbReference type="EMBL" id="PIY33463.1"/>
    </source>
</evidence>
<feature type="binding site" evidence="5">
    <location>
        <position position="173"/>
    </location>
    <ligand>
        <name>a divalent metal cation</name>
        <dbReference type="ChEBI" id="CHEBI:60240"/>
    </ligand>
</feature>
<feature type="active site" description="Proton donor" evidence="3">
    <location>
        <position position="50"/>
    </location>
</feature>
<evidence type="ECO:0000256" key="3">
    <source>
        <dbReference type="PIRSR" id="PIRSR000106-1"/>
    </source>
</evidence>
<evidence type="ECO:0000313" key="10">
    <source>
        <dbReference type="Proteomes" id="UP000230646"/>
    </source>
</evidence>
<dbReference type="Proteomes" id="UP000230646">
    <property type="component" value="Unassembled WGS sequence"/>
</dbReference>
<dbReference type="Gene3D" id="3.40.50.720">
    <property type="entry name" value="NAD(P)-binding Rossmann-like Domain"/>
    <property type="match status" value="1"/>
</dbReference>
<dbReference type="EMBL" id="PFKO01000077">
    <property type="protein sequence ID" value="PIY33463.1"/>
    <property type="molecule type" value="Genomic_DNA"/>
</dbReference>
<dbReference type="AlphaFoldDB" id="A0A2M7PS41"/>
<dbReference type="RefSeq" id="WP_406606950.1">
    <property type="nucleotide sequence ID" value="NZ_PFKO01000077.1"/>
</dbReference>